<dbReference type="STRING" id="78915.A0A4P9XNL8"/>
<dbReference type="GO" id="GO:0003997">
    <property type="term" value="F:acyl-CoA oxidase activity"/>
    <property type="evidence" value="ECO:0007669"/>
    <property type="project" value="UniProtKB-EC"/>
</dbReference>
<dbReference type="InterPro" id="IPR002655">
    <property type="entry name" value="Acyl-CoA_oxidase_C"/>
</dbReference>
<dbReference type="Gene3D" id="1.10.540.10">
    <property type="entry name" value="Acyl-CoA dehydrogenase/oxidase, N-terminal domain"/>
    <property type="match status" value="1"/>
</dbReference>
<dbReference type="InterPro" id="IPR036250">
    <property type="entry name" value="AcylCo_DH-like_C"/>
</dbReference>
<feature type="domain" description="Acyl-CoA oxidase/dehydrogenase middle" evidence="16">
    <location>
        <begin position="151"/>
        <end position="244"/>
    </location>
</feature>
<evidence type="ECO:0000256" key="10">
    <source>
        <dbReference type="ARBA" id="ARBA00023098"/>
    </source>
</evidence>
<evidence type="ECO:0000259" key="18">
    <source>
        <dbReference type="Pfam" id="PF22924"/>
    </source>
</evidence>
<dbReference type="GO" id="GO:0055088">
    <property type="term" value="P:lipid homeostasis"/>
    <property type="evidence" value="ECO:0007669"/>
    <property type="project" value="TreeGrafter"/>
</dbReference>
<evidence type="ECO:0000256" key="12">
    <source>
        <dbReference type="PIRNR" id="PIRNR000168"/>
    </source>
</evidence>
<evidence type="ECO:0000256" key="7">
    <source>
        <dbReference type="ARBA" id="ARBA00022827"/>
    </source>
</evidence>
<comment type="catalytic activity">
    <reaction evidence="1">
        <text>a 2,3-saturated acyl-CoA + O2 = a (2E)-enoyl-CoA + H2O2</text>
        <dbReference type="Rhea" id="RHEA:38959"/>
        <dbReference type="ChEBI" id="CHEBI:15379"/>
        <dbReference type="ChEBI" id="CHEBI:16240"/>
        <dbReference type="ChEBI" id="CHEBI:58856"/>
        <dbReference type="ChEBI" id="CHEBI:65111"/>
        <dbReference type="EC" id="1.3.3.6"/>
    </reaction>
</comment>
<dbReference type="FunFam" id="1.20.140.10:FF:000015">
    <property type="entry name" value="Acyl-coenzyme A oxidase"/>
    <property type="match status" value="1"/>
</dbReference>
<keyword evidence="20" id="KW-1185">Reference proteome</keyword>
<evidence type="ECO:0000256" key="6">
    <source>
        <dbReference type="ARBA" id="ARBA00022630"/>
    </source>
</evidence>
<keyword evidence="7 12" id="KW-0274">FAD</keyword>
<proteinExistence type="inferred from homology"/>
<feature type="domain" description="Acyl-CoA oxidase C-alpha1" evidence="18">
    <location>
        <begin position="293"/>
        <end position="452"/>
    </location>
</feature>
<accession>A0A4P9XNL8</accession>
<dbReference type="Proteomes" id="UP000271241">
    <property type="component" value="Unassembled WGS sequence"/>
</dbReference>
<dbReference type="InterPro" id="IPR029320">
    <property type="entry name" value="Acyl-CoA_ox_N"/>
</dbReference>
<dbReference type="Pfam" id="PF22924">
    <property type="entry name" value="ACOX_C_alpha1"/>
    <property type="match status" value="1"/>
</dbReference>
<dbReference type="FunFam" id="1.20.140.10:FF:000007">
    <property type="entry name" value="Acyl-coenzyme A oxidase"/>
    <property type="match status" value="1"/>
</dbReference>
<dbReference type="Gene3D" id="2.40.110.10">
    <property type="entry name" value="Butyryl-CoA Dehydrogenase, subunit A, domain 2"/>
    <property type="match status" value="1"/>
</dbReference>
<organism evidence="19 20">
    <name type="scientific">Thamnocephalis sphaerospora</name>
    <dbReference type="NCBI Taxonomy" id="78915"/>
    <lineage>
        <taxon>Eukaryota</taxon>
        <taxon>Fungi</taxon>
        <taxon>Fungi incertae sedis</taxon>
        <taxon>Zoopagomycota</taxon>
        <taxon>Zoopagomycotina</taxon>
        <taxon>Zoopagomycetes</taxon>
        <taxon>Zoopagales</taxon>
        <taxon>Sigmoideomycetaceae</taxon>
        <taxon>Thamnocephalis</taxon>
    </lineage>
</organism>
<dbReference type="InterPro" id="IPR037069">
    <property type="entry name" value="AcylCoA_DH/ox_N_sf"/>
</dbReference>
<dbReference type="OrthoDB" id="538336at2759"/>
<name>A0A4P9XNL8_9FUNG</name>
<keyword evidence="6 12" id="KW-0285">Flavoprotein</keyword>
<evidence type="ECO:0000256" key="5">
    <source>
        <dbReference type="ARBA" id="ARBA00006288"/>
    </source>
</evidence>
<dbReference type="Pfam" id="PF14749">
    <property type="entry name" value="Acyl-CoA_ox_N"/>
    <property type="match status" value="1"/>
</dbReference>
<dbReference type="Pfam" id="PF02770">
    <property type="entry name" value="Acyl-CoA_dh_M"/>
    <property type="match status" value="1"/>
</dbReference>
<dbReference type="PANTHER" id="PTHR10909">
    <property type="entry name" value="ELECTRON TRANSPORT OXIDOREDUCTASE"/>
    <property type="match status" value="1"/>
</dbReference>
<feature type="binding site" evidence="14">
    <location>
        <position position="194"/>
    </location>
    <ligand>
        <name>FAD</name>
        <dbReference type="ChEBI" id="CHEBI:57692"/>
    </ligand>
</feature>
<keyword evidence="9" id="KW-0560">Oxidoreductase</keyword>
<dbReference type="SUPFAM" id="SSF56645">
    <property type="entry name" value="Acyl-CoA dehydrogenase NM domain-like"/>
    <property type="match status" value="1"/>
</dbReference>
<dbReference type="FunFam" id="2.40.110.10:FF:000003">
    <property type="entry name" value="Acyl-coenzyme A oxidase"/>
    <property type="match status" value="1"/>
</dbReference>
<keyword evidence="8" id="KW-0276">Fatty acid metabolism</keyword>
<feature type="active site" description="Proton acceptor" evidence="13">
    <location>
        <position position="437"/>
    </location>
</feature>
<dbReference type="InterPro" id="IPR006091">
    <property type="entry name" value="Acyl-CoA_Oxase/DH_mid-dom"/>
</dbReference>
<dbReference type="SUPFAM" id="SSF47203">
    <property type="entry name" value="Acyl-CoA dehydrogenase C-terminal domain-like"/>
    <property type="match status" value="2"/>
</dbReference>
<evidence type="ECO:0000313" key="19">
    <source>
        <dbReference type="EMBL" id="RKP06830.1"/>
    </source>
</evidence>
<dbReference type="InterPro" id="IPR012258">
    <property type="entry name" value="Acyl-CoA_oxidase"/>
</dbReference>
<feature type="domain" description="Acyl-CoA oxidase C-terminal" evidence="15">
    <location>
        <begin position="499"/>
        <end position="678"/>
    </location>
</feature>
<dbReference type="AlphaFoldDB" id="A0A4P9XNL8"/>
<gene>
    <name evidence="19" type="ORF">THASP1DRAFT_31356</name>
</gene>
<evidence type="ECO:0000313" key="20">
    <source>
        <dbReference type="Proteomes" id="UP000271241"/>
    </source>
</evidence>
<reference evidence="20" key="1">
    <citation type="journal article" date="2018" name="Nat. Microbiol.">
        <title>Leveraging single-cell genomics to expand the fungal tree of life.</title>
        <authorList>
            <person name="Ahrendt S.R."/>
            <person name="Quandt C.A."/>
            <person name="Ciobanu D."/>
            <person name="Clum A."/>
            <person name="Salamov A."/>
            <person name="Andreopoulos B."/>
            <person name="Cheng J.F."/>
            <person name="Woyke T."/>
            <person name="Pelin A."/>
            <person name="Henrissat B."/>
            <person name="Reynolds N.K."/>
            <person name="Benny G.L."/>
            <person name="Smith M.E."/>
            <person name="James T.Y."/>
            <person name="Grigoriev I.V."/>
        </authorList>
    </citation>
    <scope>NUCLEOTIDE SEQUENCE [LARGE SCALE GENOMIC DNA]</scope>
    <source>
        <strain evidence="20">RSA 1356</strain>
    </source>
</reference>
<dbReference type="InterPro" id="IPR046373">
    <property type="entry name" value="Acyl-CoA_Oxase/DH_mid-dom_sf"/>
</dbReference>
<evidence type="ECO:0000256" key="9">
    <source>
        <dbReference type="ARBA" id="ARBA00023002"/>
    </source>
</evidence>
<evidence type="ECO:0000256" key="1">
    <source>
        <dbReference type="ARBA" id="ARBA00001201"/>
    </source>
</evidence>
<dbReference type="GO" id="GO:0071949">
    <property type="term" value="F:FAD binding"/>
    <property type="evidence" value="ECO:0007669"/>
    <property type="project" value="InterPro"/>
</dbReference>
<dbReference type="PANTHER" id="PTHR10909:SF250">
    <property type="entry name" value="PEROXISOMAL ACYL-COENZYME A OXIDASE 1"/>
    <property type="match status" value="1"/>
</dbReference>
<dbReference type="GO" id="GO:0005504">
    <property type="term" value="F:fatty acid binding"/>
    <property type="evidence" value="ECO:0007669"/>
    <property type="project" value="TreeGrafter"/>
</dbReference>
<dbReference type="UniPathway" id="UPA00661"/>
<comment type="similarity">
    <text evidence="5 12">Belongs to the acyl-CoA oxidase family.</text>
</comment>
<evidence type="ECO:0000256" key="3">
    <source>
        <dbReference type="ARBA" id="ARBA00004275"/>
    </source>
</evidence>
<comment type="cofactor">
    <cofactor evidence="2">
        <name>FAD</name>
        <dbReference type="ChEBI" id="CHEBI:57692"/>
    </cofactor>
</comment>
<comment type="pathway">
    <text evidence="4">Lipid metabolism; peroxisomal fatty acid beta-oxidation.</text>
</comment>
<dbReference type="Gene3D" id="1.20.140.10">
    <property type="entry name" value="Butyryl-CoA Dehydrogenase, subunit A, domain 3"/>
    <property type="match status" value="2"/>
</dbReference>
<dbReference type="Pfam" id="PF01756">
    <property type="entry name" value="ACOX"/>
    <property type="match status" value="1"/>
</dbReference>
<dbReference type="GO" id="GO:0033540">
    <property type="term" value="P:fatty acid beta-oxidation using acyl-CoA oxidase"/>
    <property type="evidence" value="ECO:0007669"/>
    <property type="project" value="UniProtKB-UniPathway"/>
</dbReference>
<evidence type="ECO:0000256" key="14">
    <source>
        <dbReference type="PIRSR" id="PIRSR000168-2"/>
    </source>
</evidence>
<keyword evidence="10" id="KW-0443">Lipid metabolism</keyword>
<protein>
    <recommendedName>
        <fullName evidence="12">Acyl-coenzyme A oxidase</fullName>
    </recommendedName>
</protein>
<keyword evidence="11" id="KW-0576">Peroxisome</keyword>
<evidence type="ECO:0000259" key="16">
    <source>
        <dbReference type="Pfam" id="PF02770"/>
    </source>
</evidence>
<feature type="domain" description="Acyl-coenzyme A oxidase N-terminal" evidence="17">
    <location>
        <begin position="34"/>
        <end position="149"/>
    </location>
</feature>
<dbReference type="InterPro" id="IPR009100">
    <property type="entry name" value="AcylCoA_DH/oxidase_NM_dom_sf"/>
</dbReference>
<dbReference type="GO" id="GO:0005777">
    <property type="term" value="C:peroxisome"/>
    <property type="evidence" value="ECO:0007669"/>
    <property type="project" value="UniProtKB-SubCell"/>
</dbReference>
<evidence type="ECO:0000256" key="4">
    <source>
        <dbReference type="ARBA" id="ARBA00004846"/>
    </source>
</evidence>
<dbReference type="EMBL" id="KZ992810">
    <property type="protein sequence ID" value="RKP06830.1"/>
    <property type="molecule type" value="Genomic_DNA"/>
</dbReference>
<evidence type="ECO:0000256" key="11">
    <source>
        <dbReference type="ARBA" id="ARBA00023140"/>
    </source>
</evidence>
<dbReference type="PIRSF" id="PIRSF000168">
    <property type="entry name" value="Acyl-CoA_oxidase"/>
    <property type="match status" value="1"/>
</dbReference>
<evidence type="ECO:0000256" key="13">
    <source>
        <dbReference type="PIRSR" id="PIRSR000168-1"/>
    </source>
</evidence>
<evidence type="ECO:0000256" key="2">
    <source>
        <dbReference type="ARBA" id="ARBA00001974"/>
    </source>
</evidence>
<evidence type="ECO:0000256" key="8">
    <source>
        <dbReference type="ARBA" id="ARBA00022832"/>
    </source>
</evidence>
<feature type="binding site" evidence="14">
    <location>
        <position position="155"/>
    </location>
    <ligand>
        <name>FAD</name>
        <dbReference type="ChEBI" id="CHEBI:57692"/>
    </ligand>
</feature>
<comment type="subcellular location">
    <subcellularLocation>
        <location evidence="3">Peroxisome</location>
    </subcellularLocation>
</comment>
<evidence type="ECO:0000259" key="15">
    <source>
        <dbReference type="Pfam" id="PF01756"/>
    </source>
</evidence>
<evidence type="ECO:0000259" key="17">
    <source>
        <dbReference type="Pfam" id="PF14749"/>
    </source>
</evidence>
<dbReference type="InterPro" id="IPR055060">
    <property type="entry name" value="ACOX_C_alpha1"/>
</dbReference>
<sequence length="688" mass="76500">MSIDRKALPQLRPSVTADNNARDIAAARAQATFSVERLANYLYGGKQRRLHRDRILRIVEKDPVFSKSTRYYRSLEEQIAAGLAQSRRLVELRDQHGWNEAEFSQALTLVDDFLPITLHHILIKPLLRTQCTPKQQSRWLKDAEDWRIIGCYAQTELAHGSDLSKLETTATYIRETDEFEINSNSFTGSKWWIGGLGEIATHTILQARLILGGKDYGAHMFMVPIRSLDTHKPFPGITIGNIGPKAFGATNSTNNGFAYFDGYRIPRDNMLAKFAHVSKDGVYVSPPHAKVGYAGMLLLRVSLARDAGWALARAATIAIRYSAVRRQFASAGEEVPVLQYPNVYRRLLPFVAQAHVMLAGTDALAELFSQLNAGLATNDVSLLPEAHATSCCLKSLCTKTAADGIEEARRALGGHGYSAGSGYGAMYGHYVASNTVEGDNFLITQQTARFLLKVLQQANSAEKRSLPASAAYLAHVKTLTTTKCTVERPEDWLCMNVQEQVLTRRAARLAVELATALLQERKPWQALNTECWRLSVAHGHVLLASAMRHRVEEIMQADSVLYPVMKRLSELWFLHTVETHLGDFLEDGSIAPHQVQMLRAQLSTTLSALLPDAVGLVDAFDFPDYVLDSTLGRSDGRAYENLWENALRAPPINSDRNGNLRSLDATPFGYEEYIRPLLKRPARTGAKL</sequence>